<name>A0ABV1REI6_9ALTE</name>
<dbReference type="SUPFAM" id="SSF53649">
    <property type="entry name" value="Alkaline phosphatase-like"/>
    <property type="match status" value="1"/>
</dbReference>
<keyword evidence="4" id="KW-0106">Calcium</keyword>
<evidence type="ECO:0000256" key="2">
    <source>
        <dbReference type="ARBA" id="ARBA00022723"/>
    </source>
</evidence>
<proteinExistence type="inferred from homology"/>
<dbReference type="PANTHER" id="PTHR42693:SF33">
    <property type="entry name" value="ARYLSULFATASE"/>
    <property type="match status" value="1"/>
</dbReference>
<dbReference type="InterPro" id="IPR050738">
    <property type="entry name" value="Sulfatase"/>
</dbReference>
<evidence type="ECO:0000256" key="4">
    <source>
        <dbReference type="ARBA" id="ARBA00022837"/>
    </source>
</evidence>
<evidence type="ECO:0000256" key="1">
    <source>
        <dbReference type="ARBA" id="ARBA00008779"/>
    </source>
</evidence>
<organism evidence="6 7">
    <name type="scientific">Catenovulum sediminis</name>
    <dbReference type="NCBI Taxonomy" id="1740262"/>
    <lineage>
        <taxon>Bacteria</taxon>
        <taxon>Pseudomonadati</taxon>
        <taxon>Pseudomonadota</taxon>
        <taxon>Gammaproteobacteria</taxon>
        <taxon>Alteromonadales</taxon>
        <taxon>Alteromonadaceae</taxon>
        <taxon>Catenovulum</taxon>
    </lineage>
</organism>
<dbReference type="RefSeq" id="WP_350400988.1">
    <property type="nucleotide sequence ID" value="NZ_JBELOE010000110.1"/>
</dbReference>
<dbReference type="InterPro" id="IPR000917">
    <property type="entry name" value="Sulfatase_N"/>
</dbReference>
<comment type="caution">
    <text evidence="6">The sequence shown here is derived from an EMBL/GenBank/DDBJ whole genome shotgun (WGS) entry which is preliminary data.</text>
</comment>
<dbReference type="InterPro" id="IPR024607">
    <property type="entry name" value="Sulfatase_CS"/>
</dbReference>
<evidence type="ECO:0000313" key="7">
    <source>
        <dbReference type="Proteomes" id="UP001467690"/>
    </source>
</evidence>
<comment type="similarity">
    <text evidence="1">Belongs to the sulfatase family.</text>
</comment>
<dbReference type="PROSITE" id="PS00149">
    <property type="entry name" value="SULFATASE_2"/>
    <property type="match status" value="1"/>
</dbReference>
<evidence type="ECO:0000256" key="3">
    <source>
        <dbReference type="ARBA" id="ARBA00022801"/>
    </source>
</evidence>
<protein>
    <submittedName>
        <fullName evidence="6">Sulfatase-like hydrolase/transferase</fullName>
    </submittedName>
</protein>
<sequence length="559" mass="63099">MLTALISFSSSAADAKPNILIILSDDAGYTDLGSFGGEIDTPHLDQLAKQGMRFSHFYSNARCSPTRASLLTGVDAAHVGFGGGVVGDWIREFPFPAHRGRMPYEQPLISEILGSNGYQTLMVGKWHLGGSYIKNNPKGMSDYWKKTHPGMELTEEEMEQDYLALPPQRGFQKSFVFHGAQGNLFFTPGDNHNYFEDNQKAKLEYNYNYKMHCYTNNAFNKKRYGGCHGKSGKTFYATDGMTDRAIEMIHEASKKNEPFFMYAAYRAPHKPLQAPEDLVQKYLKRYSDLQKIADDRHKGLVAAGIFPKGVERANNNYLWTKQEKEKIEKFRLQAALHAAMMEKIDENVGKLIQGLKDSGEYENTLVMYFSDNGAAAHIGDLMNAPYKGVKALLWEGGARAHAIAAWPGVIPANTISDDVVWVGDIVPTVLEITDTQFPEKFRNKTPRKPDGRSVVKTLKGKKMAPPEAIFFNDKGQQSVIYQGRWKLLIEPGWYLQTLAKPGIVRELYDLQNDPGETNNLVDKKPELVKKLEAMCKKWKAENKIVEYAKRIEIRPKDPY</sequence>
<dbReference type="Proteomes" id="UP001467690">
    <property type="component" value="Unassembled WGS sequence"/>
</dbReference>
<dbReference type="InterPro" id="IPR017850">
    <property type="entry name" value="Alkaline_phosphatase_core_sf"/>
</dbReference>
<feature type="domain" description="Sulfatase N-terminal" evidence="5">
    <location>
        <begin position="17"/>
        <end position="434"/>
    </location>
</feature>
<keyword evidence="2" id="KW-0479">Metal-binding</keyword>
<dbReference type="Pfam" id="PF00884">
    <property type="entry name" value="Sulfatase"/>
    <property type="match status" value="1"/>
</dbReference>
<keyword evidence="3" id="KW-0378">Hydrolase</keyword>
<dbReference type="Gene3D" id="3.40.720.10">
    <property type="entry name" value="Alkaline Phosphatase, subunit A"/>
    <property type="match status" value="1"/>
</dbReference>
<dbReference type="PANTHER" id="PTHR42693">
    <property type="entry name" value="ARYLSULFATASE FAMILY MEMBER"/>
    <property type="match status" value="1"/>
</dbReference>
<evidence type="ECO:0000259" key="5">
    <source>
        <dbReference type="Pfam" id="PF00884"/>
    </source>
</evidence>
<gene>
    <name evidence="6" type="ORF">ABS311_05470</name>
</gene>
<dbReference type="EMBL" id="JBELOE010000110">
    <property type="protein sequence ID" value="MER2491328.1"/>
    <property type="molecule type" value="Genomic_DNA"/>
</dbReference>
<evidence type="ECO:0000313" key="6">
    <source>
        <dbReference type="EMBL" id="MER2491328.1"/>
    </source>
</evidence>
<reference evidence="6 7" key="1">
    <citation type="submission" date="2024-06" db="EMBL/GenBank/DDBJ databases">
        <authorList>
            <person name="Chen R.Y."/>
        </authorList>
    </citation>
    <scope>NUCLEOTIDE SEQUENCE [LARGE SCALE GENOMIC DNA]</scope>
    <source>
        <strain evidence="6 7">D2</strain>
    </source>
</reference>
<accession>A0ABV1REI6</accession>
<dbReference type="Gene3D" id="3.30.1120.10">
    <property type="match status" value="1"/>
</dbReference>
<keyword evidence="7" id="KW-1185">Reference proteome</keyword>